<dbReference type="InterPro" id="IPR002110">
    <property type="entry name" value="Ankyrin_rpt"/>
</dbReference>
<dbReference type="Proteomes" id="UP000800092">
    <property type="component" value="Unassembled WGS sequence"/>
</dbReference>
<evidence type="ECO:0000313" key="6">
    <source>
        <dbReference type="EMBL" id="KAF2228780.1"/>
    </source>
</evidence>
<dbReference type="Pfam" id="PF00023">
    <property type="entry name" value="Ank"/>
    <property type="match status" value="2"/>
</dbReference>
<keyword evidence="2" id="KW-0040">ANK repeat</keyword>
<feature type="domain" description="GPI inositol-deacylase winged helix" evidence="3">
    <location>
        <begin position="472"/>
        <end position="558"/>
    </location>
</feature>
<dbReference type="Pfam" id="PF24883">
    <property type="entry name" value="NPHP3_N"/>
    <property type="match status" value="1"/>
</dbReference>
<evidence type="ECO:0000259" key="3">
    <source>
        <dbReference type="Pfam" id="PF22939"/>
    </source>
</evidence>
<feature type="domain" description="Nephrocystin 3-like N-terminal" evidence="5">
    <location>
        <begin position="198"/>
        <end position="345"/>
    </location>
</feature>
<dbReference type="SMART" id="SM00248">
    <property type="entry name" value="ANK"/>
    <property type="match status" value="7"/>
</dbReference>
<keyword evidence="1" id="KW-0677">Repeat</keyword>
<dbReference type="Gene3D" id="1.25.40.20">
    <property type="entry name" value="Ankyrin repeat-containing domain"/>
    <property type="match status" value="2"/>
</dbReference>
<evidence type="ECO:0000256" key="2">
    <source>
        <dbReference type="PROSITE-ProRule" id="PRU00023"/>
    </source>
</evidence>
<dbReference type="PANTHER" id="PTHR10039">
    <property type="entry name" value="AMELOGENIN"/>
    <property type="match status" value="1"/>
</dbReference>
<proteinExistence type="predicted"/>
<dbReference type="Gene3D" id="3.40.50.300">
    <property type="entry name" value="P-loop containing nucleotide triphosphate hydrolases"/>
    <property type="match status" value="1"/>
</dbReference>
<feature type="repeat" description="ANK" evidence="2">
    <location>
        <begin position="825"/>
        <end position="857"/>
    </location>
</feature>
<protein>
    <submittedName>
        <fullName evidence="6">Ankyrin</fullName>
    </submittedName>
</protein>
<dbReference type="InterPro" id="IPR056884">
    <property type="entry name" value="NPHP3-like_N"/>
</dbReference>
<reference evidence="6" key="1">
    <citation type="journal article" date="2020" name="Stud. Mycol.">
        <title>101 Dothideomycetes genomes: a test case for predicting lifestyles and emergence of pathogens.</title>
        <authorList>
            <person name="Haridas S."/>
            <person name="Albert R."/>
            <person name="Binder M."/>
            <person name="Bloem J."/>
            <person name="Labutti K."/>
            <person name="Salamov A."/>
            <person name="Andreopoulos B."/>
            <person name="Baker S."/>
            <person name="Barry K."/>
            <person name="Bills G."/>
            <person name="Bluhm B."/>
            <person name="Cannon C."/>
            <person name="Castanera R."/>
            <person name="Culley D."/>
            <person name="Daum C."/>
            <person name="Ezra D."/>
            <person name="Gonzalez J."/>
            <person name="Henrissat B."/>
            <person name="Kuo A."/>
            <person name="Liang C."/>
            <person name="Lipzen A."/>
            <person name="Lutzoni F."/>
            <person name="Magnuson J."/>
            <person name="Mondo S."/>
            <person name="Nolan M."/>
            <person name="Ohm R."/>
            <person name="Pangilinan J."/>
            <person name="Park H.-J."/>
            <person name="Ramirez L."/>
            <person name="Alfaro M."/>
            <person name="Sun H."/>
            <person name="Tritt A."/>
            <person name="Yoshinaga Y."/>
            <person name="Zwiers L.-H."/>
            <person name="Turgeon B."/>
            <person name="Goodwin S."/>
            <person name="Spatafora J."/>
            <person name="Crous P."/>
            <person name="Grigoriev I."/>
        </authorList>
    </citation>
    <scope>NUCLEOTIDE SEQUENCE</scope>
    <source>
        <strain evidence="6">Tuck. ex Michener</strain>
    </source>
</reference>
<dbReference type="InterPro" id="IPR036770">
    <property type="entry name" value="Ankyrin_rpt-contain_sf"/>
</dbReference>
<dbReference type="PROSITE" id="PS50088">
    <property type="entry name" value="ANK_REPEAT"/>
    <property type="match status" value="2"/>
</dbReference>
<gene>
    <name evidence="6" type="ORF">EV356DRAFT_581352</name>
</gene>
<dbReference type="PROSITE" id="PS50297">
    <property type="entry name" value="ANK_REP_REGION"/>
    <property type="match status" value="2"/>
</dbReference>
<keyword evidence="7" id="KW-1185">Reference proteome</keyword>
<dbReference type="SUPFAM" id="SSF52540">
    <property type="entry name" value="P-loop containing nucleoside triphosphate hydrolases"/>
    <property type="match status" value="1"/>
</dbReference>
<evidence type="ECO:0000259" key="4">
    <source>
        <dbReference type="Pfam" id="PF24809"/>
    </source>
</evidence>
<feature type="domain" description="DUF7708" evidence="4">
    <location>
        <begin position="7"/>
        <end position="143"/>
    </location>
</feature>
<dbReference type="Pfam" id="PF24809">
    <property type="entry name" value="DUF7708"/>
    <property type="match status" value="1"/>
</dbReference>
<sequence>MARIEGFLDAMSQLGEMVDRFLNSTPFMGYVWGPIKFSLLVAEKWFESLDIILKAYEEIGERMPSLKQYETLFGRNPQGRKALELYYCDIIEFHYHALPFLSRPGWKRFFQSSWKSFDAQFRRILDSLGRHKEWIESEKSTAAILEAQAVRELAEARFLEISQLEKRKQLSAVMEKLSPPDFQLDHDIATEQKKGSSTGQWISEDPKFLAWSEEQSWANPLLYIHGVPGAGKTILASIVINKLMNRKSPVLYFYCKHQHEQNTFGDILRALLAQSIGQDSSSLSYIYEVCSTKNRVMMTAMLEELVDVAFASQSVSFIVLDGLDECTSEEAEKAISWFVSRCKKQESLDSGRIRLACVGQRIEILQRLLSSAEEICLENEQHQQDIFTYVKRRAHDLTDEFEIDSQTESSIVKRTTESAKSMFLFAKLVMENLSNQLSRNELLKEIDRELFPVDLKDAYDRIVANLLKVGPQRRAAMQIIEAVTCAFRPLKWREIQAFFFIDPKTSDCDYQGRKLRKSCKKLCSSLIDLCKEDNQLDGDATLTLVHESARHYLIKKGLLEISQGHAKMGLFCAAYLTSLPFNLASSEDDLTKWILAGYFAFHEYAVTYTVEHIIATIDEHRDCPEATRDDIEACLKNFIDAYAIPDDRAILHESGGSSGLATVLRNMHPTARARSKCFDLEQRTLRIREKIRSLACDSYLDETCEHRVRELYGLQNFKCPKIGCYYFLTGFVSDATRRTHLDRHDRPFTCTERDCAFAKFGFEDQRQLEGHLRHHHNSRSSEMFISRKRPKTVYHDVFYAASQGDVSSVETFLNDGNYVDVTDKAGDSLLIHAVQNSQLQICKMLVKNGANINRITSQKKSALSEAVHAQGLEVLQYLLSLDGIVTTARVGNSKRTAFGEAVHMSSTAKAMLFVDSGKLDWSSTEPDSPFRVALVHSCPAILQRLLERSPKDIAINQDLLWHATRYRTENPEKKVKLLLETGRFDIDRVCLGRTPLQMATRAGQVAVVDQLLATNGISNVNFQDRQGGCTALHFAVKLGRLDLVRALLATGGINVNIRNHDEGSPFDLAASSAHDSIAEAMIGRRLVSPHILARYRDGLIPKKDRPPPDFALEDYQLDIMLLEQQIKERQQRPRQGQSQQRQNQQDYEMQLLLLERQNKKRLLMARQFED</sequence>
<evidence type="ECO:0000259" key="5">
    <source>
        <dbReference type="Pfam" id="PF24883"/>
    </source>
</evidence>
<dbReference type="EMBL" id="ML991893">
    <property type="protein sequence ID" value="KAF2228780.1"/>
    <property type="molecule type" value="Genomic_DNA"/>
</dbReference>
<feature type="repeat" description="ANK" evidence="2">
    <location>
        <begin position="1027"/>
        <end position="1060"/>
    </location>
</feature>
<evidence type="ECO:0000256" key="1">
    <source>
        <dbReference type="ARBA" id="ARBA00022737"/>
    </source>
</evidence>
<dbReference type="InterPro" id="IPR054471">
    <property type="entry name" value="GPIID_WHD"/>
</dbReference>
<dbReference type="Pfam" id="PF12796">
    <property type="entry name" value="Ank_2"/>
    <property type="match status" value="1"/>
</dbReference>
<dbReference type="AlphaFoldDB" id="A0A6A6GTG6"/>
<dbReference type="PANTHER" id="PTHR10039:SF14">
    <property type="entry name" value="NACHT DOMAIN-CONTAINING PROTEIN"/>
    <property type="match status" value="1"/>
</dbReference>
<dbReference type="Pfam" id="PF22939">
    <property type="entry name" value="WHD_GPIID"/>
    <property type="match status" value="1"/>
</dbReference>
<dbReference type="SUPFAM" id="SSF48403">
    <property type="entry name" value="Ankyrin repeat"/>
    <property type="match status" value="1"/>
</dbReference>
<dbReference type="OrthoDB" id="21416at2759"/>
<accession>A0A6A6GTG6</accession>
<dbReference type="InterPro" id="IPR056125">
    <property type="entry name" value="DUF7708"/>
</dbReference>
<evidence type="ECO:0000313" key="7">
    <source>
        <dbReference type="Proteomes" id="UP000800092"/>
    </source>
</evidence>
<name>A0A6A6GTG6_VIRVR</name>
<dbReference type="InterPro" id="IPR027417">
    <property type="entry name" value="P-loop_NTPase"/>
</dbReference>
<organism evidence="6 7">
    <name type="scientific">Viridothelium virens</name>
    <name type="common">Speckled blister lichen</name>
    <name type="synonym">Trypethelium virens</name>
    <dbReference type="NCBI Taxonomy" id="1048519"/>
    <lineage>
        <taxon>Eukaryota</taxon>
        <taxon>Fungi</taxon>
        <taxon>Dikarya</taxon>
        <taxon>Ascomycota</taxon>
        <taxon>Pezizomycotina</taxon>
        <taxon>Dothideomycetes</taxon>
        <taxon>Dothideomycetes incertae sedis</taxon>
        <taxon>Trypetheliales</taxon>
        <taxon>Trypetheliaceae</taxon>
        <taxon>Viridothelium</taxon>
    </lineage>
</organism>